<dbReference type="AlphaFoldDB" id="A0A0F9NG11"/>
<dbReference type="EMBL" id="LAZR01007067">
    <property type="protein sequence ID" value="KKM87690.1"/>
    <property type="molecule type" value="Genomic_DNA"/>
</dbReference>
<reference evidence="2" key="1">
    <citation type="journal article" date="2015" name="Nature">
        <title>Complex archaea that bridge the gap between prokaryotes and eukaryotes.</title>
        <authorList>
            <person name="Spang A."/>
            <person name="Saw J.H."/>
            <person name="Jorgensen S.L."/>
            <person name="Zaremba-Niedzwiedzka K."/>
            <person name="Martijn J."/>
            <person name="Lind A.E."/>
            <person name="van Eijk R."/>
            <person name="Schleper C."/>
            <person name="Guy L."/>
            <person name="Ettema T.J."/>
        </authorList>
    </citation>
    <scope>NUCLEOTIDE SEQUENCE</scope>
</reference>
<name>A0A0F9NG11_9ZZZZ</name>
<accession>A0A0F9NG11</accession>
<gene>
    <name evidence="2" type="ORF">LCGC14_1266330</name>
    <name evidence="1" type="ORF">LCGC14_1631060</name>
</gene>
<proteinExistence type="predicted"/>
<sequence length="145" mass="17033">MSIAYLEISSFIGTSFDATHYYGKLVNSDGESVELYKTLSIQEARQRTTSDYEYQEGWRTSAFDTRDEIIQCALKVYKNHIPDARCLILGYRYIGEPQFIIDMQDKNKNKELNLLFKQAEEIDFWENDEALMQKIEDEWGYILNG</sequence>
<evidence type="ECO:0000313" key="1">
    <source>
        <dbReference type="EMBL" id="KKM21873.1"/>
    </source>
</evidence>
<protein>
    <submittedName>
        <fullName evidence="2">Uncharacterized protein</fullName>
    </submittedName>
</protein>
<evidence type="ECO:0000313" key="2">
    <source>
        <dbReference type="EMBL" id="KKM87690.1"/>
    </source>
</evidence>
<dbReference type="EMBL" id="LAZR01013459">
    <property type="protein sequence ID" value="KKM21873.1"/>
    <property type="molecule type" value="Genomic_DNA"/>
</dbReference>
<organism evidence="2">
    <name type="scientific">marine sediment metagenome</name>
    <dbReference type="NCBI Taxonomy" id="412755"/>
    <lineage>
        <taxon>unclassified sequences</taxon>
        <taxon>metagenomes</taxon>
        <taxon>ecological metagenomes</taxon>
    </lineage>
</organism>
<comment type="caution">
    <text evidence="2">The sequence shown here is derived from an EMBL/GenBank/DDBJ whole genome shotgun (WGS) entry which is preliminary data.</text>
</comment>